<feature type="compositionally biased region" description="Basic and acidic residues" evidence="1">
    <location>
        <begin position="1"/>
        <end position="12"/>
    </location>
</feature>
<dbReference type="AlphaFoldDB" id="Q572H9"/>
<organism evidence="2">
    <name type="scientific">Phytophthora infestans</name>
    <name type="common">Potato late blight agent</name>
    <name type="synonym">Botrytis infestans</name>
    <dbReference type="NCBI Taxonomy" id="4787"/>
    <lineage>
        <taxon>Eukaryota</taxon>
        <taxon>Sar</taxon>
        <taxon>Stramenopiles</taxon>
        <taxon>Oomycota</taxon>
        <taxon>Peronosporomycetes</taxon>
        <taxon>Peronosporales</taxon>
        <taxon>Peronosporaceae</taxon>
        <taxon>Phytophthora</taxon>
    </lineage>
</organism>
<feature type="compositionally biased region" description="Basic and acidic residues" evidence="1">
    <location>
        <begin position="89"/>
        <end position="103"/>
    </location>
</feature>
<proteinExistence type="predicted"/>
<accession>Q572H9</accession>
<feature type="region of interest" description="Disordered" evidence="1">
    <location>
        <begin position="1"/>
        <end position="26"/>
    </location>
</feature>
<dbReference type="EMBL" id="AJ893357">
    <property type="protein sequence ID" value="CAI72296.1"/>
    <property type="molecule type" value="Genomic_DNA"/>
</dbReference>
<protein>
    <submittedName>
        <fullName evidence="2">Uncharacterized protein</fullName>
    </submittedName>
</protein>
<name>Q572H9_PHYIN</name>
<evidence type="ECO:0000256" key="1">
    <source>
        <dbReference type="SAM" id="MobiDB-lite"/>
    </source>
</evidence>
<evidence type="ECO:0000313" key="2">
    <source>
        <dbReference type="EMBL" id="CAI72296.1"/>
    </source>
</evidence>
<reference evidence="2" key="1">
    <citation type="journal article" date="2005" name="Proc. Natl. Acad. Sci. U.S.A.">
        <title>An ancestral oomycete locus contains late blight avirulence gene Avr3a, encoding a protein that is recognized in the host cytoplasm.</title>
        <authorList>
            <person name="Armstrong M.R."/>
            <person name="Whisson S.C."/>
            <person name="Pritchard L."/>
            <person name="Bos J.I.B."/>
            <person name="Venter E."/>
            <person name="Avrova A.O."/>
            <person name="Rehmany A.P."/>
            <person name="Bohme U."/>
            <person name="Brooks K."/>
            <person name="Cherevach I."/>
            <person name="Hamlin N."/>
            <person name="White B."/>
            <person name="Fraser A."/>
            <person name="Lord A."/>
            <person name="Quail M.A."/>
            <person name="Churcher C."/>
            <person name="Hall N."/>
            <person name="Berriman M."/>
            <person name="Kamoun S."/>
            <person name="Beyon J.L."/>
            <person name="Birch P.R.J."/>
        </authorList>
    </citation>
    <scope>NUCLEOTIDE SEQUENCE</scope>
</reference>
<feature type="region of interest" description="Disordered" evidence="1">
    <location>
        <begin position="72"/>
        <end position="103"/>
    </location>
</feature>
<gene>
    <name evidence="2" type="ORF">PI49.0040c</name>
</gene>
<sequence>MKLVERELRRNPPEAVSAGIDPESDSDSVFDQLDYADLFADQNLVMEHESLEHPSCRQNKVTKTSVDPLEEISGASEVSATQLSPKIITSDEKNCDSHKGLAT</sequence>